<sequence length="199" mass="20754">MSGTCIHEPRAPSPSLSGFSTPISEPPYQRLNGDTPACTPETDLTPTQCVLRNVLSIDTGGPGAPSGSSPTPSDGTSAHFDNSVLKLHEHEACQCGGGGGGGAEAGHSPEAGAVRGQSENIRLQSGSGGFLEGLFGCLKPVWTMIGKAYSTEHKHSHEAGFIHSHRAAWRFHSWPAGSFVCICLRCSSSPEISGLQWTS</sequence>
<keyword evidence="3" id="KW-1185">Reference proteome</keyword>
<accession>A0AAQ4RU14</accession>
<evidence type="ECO:0000313" key="3">
    <source>
        <dbReference type="Proteomes" id="UP000007635"/>
    </source>
</evidence>
<name>A0AAQ4RU14_GASAC</name>
<feature type="region of interest" description="Disordered" evidence="1">
    <location>
        <begin position="56"/>
        <end position="79"/>
    </location>
</feature>
<proteinExistence type="predicted"/>
<dbReference type="AlphaFoldDB" id="A0AAQ4RU14"/>
<reference evidence="2 3" key="1">
    <citation type="journal article" date="2021" name="G3 (Bethesda)">
        <title>Improved contiguity of the threespine stickleback genome using long-read sequencing.</title>
        <authorList>
            <person name="Nath S."/>
            <person name="Shaw D.E."/>
            <person name="White M.A."/>
        </authorList>
    </citation>
    <scope>NUCLEOTIDE SEQUENCE [LARGE SCALE GENOMIC DNA]</scope>
    <source>
        <strain evidence="2 3">Lake Benthic</strain>
    </source>
</reference>
<reference evidence="2" key="2">
    <citation type="submission" date="2025-08" db="UniProtKB">
        <authorList>
            <consortium name="Ensembl"/>
        </authorList>
    </citation>
    <scope>IDENTIFICATION</scope>
</reference>
<feature type="compositionally biased region" description="Low complexity" evidence="1">
    <location>
        <begin position="65"/>
        <end position="78"/>
    </location>
</feature>
<organism evidence="2 3">
    <name type="scientific">Gasterosteus aculeatus aculeatus</name>
    <name type="common">three-spined stickleback</name>
    <dbReference type="NCBI Taxonomy" id="481459"/>
    <lineage>
        <taxon>Eukaryota</taxon>
        <taxon>Metazoa</taxon>
        <taxon>Chordata</taxon>
        <taxon>Craniata</taxon>
        <taxon>Vertebrata</taxon>
        <taxon>Euteleostomi</taxon>
        <taxon>Actinopterygii</taxon>
        <taxon>Neopterygii</taxon>
        <taxon>Teleostei</taxon>
        <taxon>Neoteleostei</taxon>
        <taxon>Acanthomorphata</taxon>
        <taxon>Eupercaria</taxon>
        <taxon>Perciformes</taxon>
        <taxon>Cottioidei</taxon>
        <taxon>Gasterosteales</taxon>
        <taxon>Gasterosteidae</taxon>
        <taxon>Gasterosteus</taxon>
    </lineage>
</organism>
<dbReference type="Proteomes" id="UP000007635">
    <property type="component" value="Chromosome XII"/>
</dbReference>
<dbReference type="GeneTree" id="ENSGT00940000159006"/>
<reference evidence="2" key="3">
    <citation type="submission" date="2025-09" db="UniProtKB">
        <authorList>
            <consortium name="Ensembl"/>
        </authorList>
    </citation>
    <scope>IDENTIFICATION</scope>
</reference>
<feature type="compositionally biased region" description="Polar residues" evidence="1">
    <location>
        <begin position="14"/>
        <end position="23"/>
    </location>
</feature>
<evidence type="ECO:0000313" key="2">
    <source>
        <dbReference type="Ensembl" id="ENSGACP00000066408.1"/>
    </source>
</evidence>
<evidence type="ECO:0000256" key="1">
    <source>
        <dbReference type="SAM" id="MobiDB-lite"/>
    </source>
</evidence>
<dbReference type="Ensembl" id="ENSGACT00000035394.1">
    <property type="protein sequence ID" value="ENSGACP00000066408.1"/>
    <property type="gene ID" value="ENSGACG00000003194.2"/>
</dbReference>
<protein>
    <submittedName>
        <fullName evidence="2">Uncharacterized protein</fullName>
    </submittedName>
</protein>
<feature type="region of interest" description="Disordered" evidence="1">
    <location>
        <begin position="1"/>
        <end position="44"/>
    </location>
</feature>